<accession>A0ABN8HK91</accession>
<evidence type="ECO:0000313" key="3">
    <source>
        <dbReference type="Proteomes" id="UP000837857"/>
    </source>
</evidence>
<sequence length="128" mass="14415">MMWLFRARTVQRNQAQEAPASQEGSLELASQSTISVEHEQPSEQAVTQNTDQAPREGFFGWFWTHIGRRRGQRDKAPTDPAGELQVMLPNQPSELSNSGEVCLISESPYRILRELDRLDAQGSDGWTS</sequence>
<dbReference type="Proteomes" id="UP000837857">
    <property type="component" value="Chromosome 1"/>
</dbReference>
<name>A0ABN8HK91_9NEOP</name>
<evidence type="ECO:0000313" key="2">
    <source>
        <dbReference type="EMBL" id="CAH2035068.1"/>
    </source>
</evidence>
<proteinExistence type="predicted"/>
<feature type="non-terminal residue" evidence="2">
    <location>
        <position position="1"/>
    </location>
</feature>
<feature type="compositionally biased region" description="Polar residues" evidence="1">
    <location>
        <begin position="22"/>
        <end position="35"/>
    </location>
</feature>
<keyword evidence="3" id="KW-1185">Reference proteome</keyword>
<organism evidence="2 3">
    <name type="scientific">Iphiclides podalirius</name>
    <name type="common">scarce swallowtail</name>
    <dbReference type="NCBI Taxonomy" id="110791"/>
    <lineage>
        <taxon>Eukaryota</taxon>
        <taxon>Metazoa</taxon>
        <taxon>Ecdysozoa</taxon>
        <taxon>Arthropoda</taxon>
        <taxon>Hexapoda</taxon>
        <taxon>Insecta</taxon>
        <taxon>Pterygota</taxon>
        <taxon>Neoptera</taxon>
        <taxon>Endopterygota</taxon>
        <taxon>Lepidoptera</taxon>
        <taxon>Glossata</taxon>
        <taxon>Ditrysia</taxon>
        <taxon>Papilionoidea</taxon>
        <taxon>Papilionidae</taxon>
        <taxon>Papilioninae</taxon>
        <taxon>Iphiclides</taxon>
    </lineage>
</organism>
<reference evidence="2" key="1">
    <citation type="submission" date="2022-03" db="EMBL/GenBank/DDBJ databases">
        <authorList>
            <person name="Martin H S."/>
        </authorList>
    </citation>
    <scope>NUCLEOTIDE SEQUENCE</scope>
</reference>
<gene>
    <name evidence="2" type="ORF">IPOD504_LOCUS401</name>
</gene>
<feature type="compositionally biased region" description="Polar residues" evidence="1">
    <location>
        <begin position="42"/>
        <end position="51"/>
    </location>
</feature>
<feature type="region of interest" description="Disordered" evidence="1">
    <location>
        <begin position="8"/>
        <end position="51"/>
    </location>
</feature>
<evidence type="ECO:0000256" key="1">
    <source>
        <dbReference type="SAM" id="MobiDB-lite"/>
    </source>
</evidence>
<dbReference type="EMBL" id="OW152813">
    <property type="protein sequence ID" value="CAH2035068.1"/>
    <property type="molecule type" value="Genomic_DNA"/>
</dbReference>
<protein>
    <submittedName>
        <fullName evidence="2">Uncharacterized protein</fullName>
    </submittedName>
</protein>